<organism evidence="2 3">
    <name type="scientific">Brachybacterium halotolerans</name>
    <dbReference type="NCBI Taxonomy" id="2795215"/>
    <lineage>
        <taxon>Bacteria</taxon>
        <taxon>Bacillati</taxon>
        <taxon>Actinomycetota</taxon>
        <taxon>Actinomycetes</taxon>
        <taxon>Micrococcales</taxon>
        <taxon>Dermabacteraceae</taxon>
        <taxon>Brachybacterium</taxon>
    </lineage>
</organism>
<keyword evidence="3" id="KW-1185">Reference proteome</keyword>
<reference evidence="2 3" key="1">
    <citation type="submission" date="2020-12" db="EMBL/GenBank/DDBJ databases">
        <title>Brachybacterium sp. MASK1Z-5, whole genome shotgun sequence.</title>
        <authorList>
            <person name="Tuo L."/>
        </authorList>
    </citation>
    <scope>NUCLEOTIDE SEQUENCE [LARGE SCALE GENOMIC DNA]</scope>
    <source>
        <strain evidence="2 3">MASK1Z-5</strain>
    </source>
</reference>
<name>A0ABS1BAW8_9MICO</name>
<dbReference type="InterPro" id="IPR043519">
    <property type="entry name" value="NT_sf"/>
</dbReference>
<dbReference type="CDD" id="cd05403">
    <property type="entry name" value="NT_KNTase_like"/>
    <property type="match status" value="1"/>
</dbReference>
<gene>
    <name evidence="2" type="ORF">I8D64_10185</name>
</gene>
<feature type="domain" description="Polymerase nucleotidyl transferase" evidence="1">
    <location>
        <begin position="13"/>
        <end position="50"/>
    </location>
</feature>
<proteinExistence type="predicted"/>
<dbReference type="SUPFAM" id="SSF81301">
    <property type="entry name" value="Nucleotidyltransferase"/>
    <property type="match status" value="1"/>
</dbReference>
<comment type="caution">
    <text evidence="2">The sequence shown here is derived from an EMBL/GenBank/DDBJ whole genome shotgun (WGS) entry which is preliminary data.</text>
</comment>
<dbReference type="Proteomes" id="UP000612352">
    <property type="component" value="Unassembled WGS sequence"/>
</dbReference>
<dbReference type="InterPro" id="IPR002934">
    <property type="entry name" value="Polymerase_NTP_transf_dom"/>
</dbReference>
<evidence type="ECO:0000259" key="1">
    <source>
        <dbReference type="Pfam" id="PF01909"/>
    </source>
</evidence>
<dbReference type="Gene3D" id="3.30.460.10">
    <property type="entry name" value="Beta Polymerase, domain 2"/>
    <property type="match status" value="1"/>
</dbReference>
<evidence type="ECO:0000313" key="3">
    <source>
        <dbReference type="Proteomes" id="UP000612352"/>
    </source>
</evidence>
<accession>A0ABS1BAW8</accession>
<dbReference type="EMBL" id="JAEDAJ010000005">
    <property type="protein sequence ID" value="MBK0331773.1"/>
    <property type="molecule type" value="Genomic_DNA"/>
</dbReference>
<dbReference type="RefSeq" id="WP_200502432.1">
    <property type="nucleotide sequence ID" value="NZ_JAEDAJ010000005.1"/>
</dbReference>
<dbReference type="Pfam" id="PF01909">
    <property type="entry name" value="NTP_transf_2"/>
    <property type="match status" value="1"/>
</dbReference>
<sequence>MLKDDELHRIAQRLHAVGGVEAVALGGSRARGTHHEGSDVDLGLYYDAEHLDMHALREAACEIADAPVDVAGPGGWGPWVDGGGWLTIEGIAVDLILRETSRVRGQRDRAIPGEFAFHHQLGHPLGFLDIAYAAEAAVCIPLADPGDLVQQLREGLDPFPRALQDAFTAHLVNAEFLLGGAAKAAVRVDVGYIELCCACALLWCAHAWCAEAGVWVTNEKGLIPGVEHLPIDTHGFAPRATEILAGIGAEGSAEAGEAGGTPIDDRVPRLATSVVEATALVRETREQLARG</sequence>
<protein>
    <submittedName>
        <fullName evidence="2">Nucleotidyltransferase domain-containing protein</fullName>
    </submittedName>
</protein>
<evidence type="ECO:0000313" key="2">
    <source>
        <dbReference type="EMBL" id="MBK0331773.1"/>
    </source>
</evidence>